<accession>A0A812WMY7</accession>
<comment type="caution">
    <text evidence="2">The sequence shown here is derived from an EMBL/GenBank/DDBJ whole genome shotgun (WGS) entry which is preliminary data.</text>
</comment>
<dbReference type="Proteomes" id="UP000649617">
    <property type="component" value="Unassembled WGS sequence"/>
</dbReference>
<dbReference type="OrthoDB" id="428739at2759"/>
<evidence type="ECO:0000313" key="3">
    <source>
        <dbReference type="Proteomes" id="UP000649617"/>
    </source>
</evidence>
<evidence type="ECO:0000313" key="2">
    <source>
        <dbReference type="EMBL" id="CAE7683397.1"/>
    </source>
</evidence>
<evidence type="ECO:0000256" key="1">
    <source>
        <dbReference type="SAM" id="MobiDB-lite"/>
    </source>
</evidence>
<dbReference type="EMBL" id="CAJNIZ010044266">
    <property type="protein sequence ID" value="CAE7683397.1"/>
    <property type="molecule type" value="Genomic_DNA"/>
</dbReference>
<keyword evidence="3" id="KW-1185">Reference proteome</keyword>
<name>A0A812WMY7_SYMPI</name>
<organism evidence="2 3">
    <name type="scientific">Symbiodinium pilosum</name>
    <name type="common">Dinoflagellate</name>
    <dbReference type="NCBI Taxonomy" id="2952"/>
    <lineage>
        <taxon>Eukaryota</taxon>
        <taxon>Sar</taxon>
        <taxon>Alveolata</taxon>
        <taxon>Dinophyceae</taxon>
        <taxon>Suessiales</taxon>
        <taxon>Symbiodiniaceae</taxon>
        <taxon>Symbiodinium</taxon>
    </lineage>
</organism>
<reference evidence="2" key="1">
    <citation type="submission" date="2021-02" db="EMBL/GenBank/DDBJ databases">
        <authorList>
            <person name="Dougan E. K."/>
            <person name="Rhodes N."/>
            <person name="Thang M."/>
            <person name="Chan C."/>
        </authorList>
    </citation>
    <scope>NUCLEOTIDE SEQUENCE</scope>
</reference>
<proteinExistence type="predicted"/>
<dbReference type="AlphaFoldDB" id="A0A812WMY7"/>
<gene>
    <name evidence="2" type="ORF">SPIL2461_LOCUS19066</name>
</gene>
<protein>
    <submittedName>
        <fullName evidence="2">Uncharacterized protein</fullName>
    </submittedName>
</protein>
<sequence length="450" mass="49931">MEKTMYEYKSTCEVQAGETFEAFHSRIIEASQKHLADYKKAKSACEDAKKAVEEKQTECTTALKTLESQKTNCDSVQDAMDSYSCSYTEKATTECEAAQECYTKAVNNYDTVKASSHQQLDALKQEWRALLRMECIIKVFELPEGDRAKAIDQCQLKDVAKQSDQDLALQFPVKPGKPSCQIPTGPAGSSAYKTANYNSLPAEAPAKACVARSWSLALNIDTNDGNVVAYPNLIRTLGNVEFWESATGLGGASDQTSDRFTRDYKDADVFSNKEAKELLIVCHNEGKALGWRTWKLLETKTLHGWFTTGNTCSSGLDRNNKYQMADETTGGDVGNLIEWEPMIKNTHNGVDDLYVNTEMNTYDFNRLSTNLNSRYNRGAGLGPQHDEQHVSGSCGDTERPQADAQMRTEKEHWGSHGGMGGLIGSDHNCHGGCQWTISSGYDYDYAIFVQ</sequence>
<feature type="region of interest" description="Disordered" evidence="1">
    <location>
        <begin position="379"/>
        <end position="400"/>
    </location>
</feature>